<dbReference type="AlphaFoldDB" id="A0A652YRM1"/>
<dbReference type="Pfam" id="PF04087">
    <property type="entry name" value="DUF389"/>
    <property type="match status" value="1"/>
</dbReference>
<dbReference type="EMBL" id="VNIQ01000003">
    <property type="protein sequence ID" value="TYQ04975.1"/>
    <property type="molecule type" value="Genomic_DNA"/>
</dbReference>
<proteinExistence type="predicted"/>
<name>A0A652YRM1_NOCGL</name>
<protein>
    <submittedName>
        <fullName evidence="1">Putative hydrophobic protein (TIGR00341 family)</fullName>
    </submittedName>
</protein>
<dbReference type="NCBIfam" id="TIGR00341">
    <property type="entry name" value="TIGR00341 family protein"/>
    <property type="match status" value="1"/>
</dbReference>
<organism evidence="1">
    <name type="scientific">Nocardia globerula</name>
    <dbReference type="NCBI Taxonomy" id="1818"/>
    <lineage>
        <taxon>Bacteria</taxon>
        <taxon>Bacillati</taxon>
        <taxon>Actinomycetota</taxon>
        <taxon>Actinomycetes</taxon>
        <taxon>Mycobacteriales</taxon>
        <taxon>Nocardiaceae</taxon>
        <taxon>Nocardia</taxon>
    </lineage>
</organism>
<sequence>MRSFLIPDSQRRSLEELDDRLDLSTGDKAAKRSAFWIMLVLSGMIASAGVVGDSTATVIGAMIVAPLSTPILGIGLGIVTGRGALIARSVVYIAGGLVVVVALGFLFSLVLLNPTSVLSNSQVTGRTTPTLTDLAAAIATGFAGSIAITRRDVGDVLPGVAIAISLVPPLAVVGVCLGSGAPSLALGALILFASNVVAMVITATVVLVIAGYARESGAAAAGHRRVYLVLASALVVVAIPMVVNSLASLWASQIHDAAEEWLAGVPGVQVGSVTWQAHTAVIEVLGPQDLPPVDDLERAVDALVPWGPHIVILHAVGARVEAAE</sequence>
<reference evidence="1" key="1">
    <citation type="submission" date="2019-07" db="EMBL/GenBank/DDBJ databases">
        <title>Genomic Encyclopedia of Type Strains, Phase IV (KMG-IV): sequencing the most valuable type-strain genomes for metagenomic binning, comparative biology and taxonomic classification.</title>
        <authorList>
            <person name="Goeker M."/>
        </authorList>
    </citation>
    <scope>NUCLEOTIDE SEQUENCE</scope>
    <source>
        <strain evidence="1">DSM 44596</strain>
    </source>
</reference>
<comment type="caution">
    <text evidence="1">The sequence shown here is derived from an EMBL/GenBank/DDBJ whole genome shotgun (WGS) entry which is preliminary data.</text>
</comment>
<gene>
    <name evidence="1" type="ORF">FNL38_103326</name>
</gene>
<dbReference type="PANTHER" id="PTHR20992">
    <property type="entry name" value="AT15442P-RELATED"/>
    <property type="match status" value="1"/>
</dbReference>
<dbReference type="PANTHER" id="PTHR20992:SF9">
    <property type="entry name" value="AT15442P-RELATED"/>
    <property type="match status" value="1"/>
</dbReference>
<evidence type="ECO:0000313" key="1">
    <source>
        <dbReference type="EMBL" id="TYQ04975.1"/>
    </source>
</evidence>
<dbReference type="InterPro" id="IPR005240">
    <property type="entry name" value="DUF389"/>
</dbReference>
<accession>A0A652YRM1</accession>